<dbReference type="AlphaFoldDB" id="A0A024HJ42"/>
<dbReference type="EMBL" id="HG322950">
    <property type="protein sequence ID" value="CDF84634.1"/>
    <property type="molecule type" value="Genomic_DNA"/>
</dbReference>
<keyword evidence="1" id="KW-0001">2Fe-2S</keyword>
<dbReference type="CDD" id="cd03467">
    <property type="entry name" value="Rieske"/>
    <property type="match status" value="1"/>
</dbReference>
<accession>A0A024HJ42</accession>
<keyword evidence="4" id="KW-0411">Iron-sulfur</keyword>
<gene>
    <name evidence="6" type="ORF">PKB_3290</name>
</gene>
<protein>
    <recommendedName>
        <fullName evidence="5">Rieske domain-containing protein</fullName>
    </recommendedName>
</protein>
<dbReference type="PANTHER" id="PTHR40261:SF1">
    <property type="entry name" value="RIESKE DOMAIN-CONTAINING PROTEIN"/>
    <property type="match status" value="1"/>
</dbReference>
<evidence type="ECO:0000259" key="5">
    <source>
        <dbReference type="PROSITE" id="PS51296"/>
    </source>
</evidence>
<evidence type="ECO:0000256" key="1">
    <source>
        <dbReference type="ARBA" id="ARBA00022714"/>
    </source>
</evidence>
<dbReference type="SUPFAM" id="SSF50022">
    <property type="entry name" value="ISP domain"/>
    <property type="match status" value="1"/>
</dbReference>
<reference evidence="6 7" key="1">
    <citation type="submission" date="2013-03" db="EMBL/GenBank/DDBJ databases">
        <authorList>
            <person name="Linke B."/>
        </authorList>
    </citation>
    <scope>NUCLEOTIDE SEQUENCE [LARGE SCALE GENOMIC DNA]</scope>
    <source>
        <strain evidence="6 7">B13</strain>
    </source>
</reference>
<proteinExistence type="predicted"/>
<dbReference type="Gene3D" id="2.102.10.10">
    <property type="entry name" value="Rieske [2Fe-2S] iron-sulphur domain"/>
    <property type="match status" value="1"/>
</dbReference>
<evidence type="ECO:0000256" key="4">
    <source>
        <dbReference type="ARBA" id="ARBA00023014"/>
    </source>
</evidence>
<dbReference type="Pfam" id="PF00355">
    <property type="entry name" value="Rieske"/>
    <property type="match status" value="1"/>
</dbReference>
<evidence type="ECO:0000313" key="7">
    <source>
        <dbReference type="Proteomes" id="UP000025241"/>
    </source>
</evidence>
<dbReference type="InterPro" id="IPR017941">
    <property type="entry name" value="Rieske_2Fe-2S"/>
</dbReference>
<organism evidence="6 7">
    <name type="scientific">Pseudomonas knackmussii (strain DSM 6978 / CCUG 54928 / LMG 23759 / B13)</name>
    <dbReference type="NCBI Taxonomy" id="1301098"/>
    <lineage>
        <taxon>Bacteria</taxon>
        <taxon>Pseudomonadati</taxon>
        <taxon>Pseudomonadota</taxon>
        <taxon>Gammaproteobacteria</taxon>
        <taxon>Pseudomonadales</taxon>
        <taxon>Pseudomonadaceae</taxon>
        <taxon>Pseudomonas</taxon>
    </lineage>
</organism>
<feature type="domain" description="Rieske" evidence="5">
    <location>
        <begin position="5"/>
        <end position="110"/>
    </location>
</feature>
<evidence type="ECO:0000313" key="6">
    <source>
        <dbReference type="EMBL" id="CDF84634.1"/>
    </source>
</evidence>
<dbReference type="STRING" id="1301098.PKB_3290"/>
<dbReference type="Proteomes" id="UP000025241">
    <property type="component" value="Chromosome I"/>
</dbReference>
<dbReference type="HOGENOM" id="CLU_055690_4_3_6"/>
<dbReference type="GO" id="GO:0046872">
    <property type="term" value="F:metal ion binding"/>
    <property type="evidence" value="ECO:0007669"/>
    <property type="project" value="UniProtKB-KW"/>
</dbReference>
<evidence type="ECO:0000256" key="3">
    <source>
        <dbReference type="ARBA" id="ARBA00023004"/>
    </source>
</evidence>
<dbReference type="KEGG" id="pkc:PKB_3290"/>
<dbReference type="PROSITE" id="PS51296">
    <property type="entry name" value="RIESKE"/>
    <property type="match status" value="1"/>
</dbReference>
<dbReference type="PANTHER" id="PTHR40261">
    <property type="match status" value="1"/>
</dbReference>
<dbReference type="eggNOG" id="COG2146">
    <property type="taxonomic scope" value="Bacteria"/>
</dbReference>
<keyword evidence="2" id="KW-0479">Metal-binding</keyword>
<keyword evidence="7" id="KW-1185">Reference proteome</keyword>
<dbReference type="GO" id="GO:0051537">
    <property type="term" value="F:2 iron, 2 sulfur cluster binding"/>
    <property type="evidence" value="ECO:0007669"/>
    <property type="project" value="UniProtKB-KW"/>
</dbReference>
<dbReference type="InterPro" id="IPR036922">
    <property type="entry name" value="Rieske_2Fe-2S_sf"/>
</dbReference>
<evidence type="ECO:0000256" key="2">
    <source>
        <dbReference type="ARBA" id="ARBA00022723"/>
    </source>
</evidence>
<keyword evidence="3" id="KW-0408">Iron</keyword>
<dbReference type="PATRIC" id="fig|1301098.3.peg.3303"/>
<sequence>MVDATELCALEEIPDGGAKSLELALDGERLALVAVRRGSEAWLYRNRCPHFSVPLDFRSGEFCTYGRQWLMCAHHSAMFRFEDGLCVDGPCTGAHLQAQPFRLEEGRLWLLTAAANADF</sequence>
<name>A0A024HJ42_PSEKB</name>
<reference evidence="6 7" key="2">
    <citation type="submission" date="2014-05" db="EMBL/GenBank/DDBJ databases">
        <title>Genome sequence of the 3-chlorobenzoate degrading bacterium Pseudomonas knackmussii B13 shows multiple evidence for horizontal gene transfer.</title>
        <authorList>
            <person name="Miyazaki R."/>
            <person name="Bertelli C."/>
            <person name="Falquet L."/>
            <person name="Robinson-Rechavi M."/>
            <person name="Gharib W."/>
            <person name="Roy S."/>
            <person name="Van der Meer J.R."/>
        </authorList>
    </citation>
    <scope>NUCLEOTIDE SEQUENCE [LARGE SCALE GENOMIC DNA]</scope>
    <source>
        <strain evidence="6 7">B13</strain>
    </source>
</reference>